<dbReference type="PATRIC" id="fig|701521.8.peg.341"/>
<proteinExistence type="predicted"/>
<dbReference type="EMBL" id="CP003137">
    <property type="protein sequence ID" value="AEV94671.1"/>
    <property type="molecule type" value="Genomic_DNA"/>
</dbReference>
<dbReference type="AlphaFoldDB" id="G8PB42"/>
<evidence type="ECO:0000313" key="1">
    <source>
        <dbReference type="EMBL" id="AEV94671.1"/>
    </source>
</evidence>
<accession>G8PB42</accession>
<organism evidence="1 2">
    <name type="scientific">Pediococcus claussenii (strain ATCC BAA-344 / DSM 14800 / JCM 18046 / KCTC 3811 / LMG 21948 / P06)</name>
    <dbReference type="NCBI Taxonomy" id="701521"/>
    <lineage>
        <taxon>Bacteria</taxon>
        <taxon>Bacillati</taxon>
        <taxon>Bacillota</taxon>
        <taxon>Bacilli</taxon>
        <taxon>Lactobacillales</taxon>
        <taxon>Lactobacillaceae</taxon>
        <taxon>Pediococcus</taxon>
    </lineage>
</organism>
<evidence type="ECO:0000313" key="2">
    <source>
        <dbReference type="Proteomes" id="UP000005444"/>
    </source>
</evidence>
<evidence type="ECO:0008006" key="3">
    <source>
        <dbReference type="Google" id="ProtNLM"/>
    </source>
</evidence>
<dbReference type="HOGENOM" id="CLU_2131056_0_0_9"/>
<dbReference type="RefSeq" id="WP_014214869.1">
    <property type="nucleotide sequence ID" value="NC_016605.1"/>
</dbReference>
<reference evidence="1 2" key="1">
    <citation type="journal article" date="2012" name="J. Bacteriol.">
        <title>Complete Genome Sequence of the Beer Spoilage Organism Pediococcus claussenii ATCC BAA-344T.</title>
        <authorList>
            <person name="Pittet V."/>
            <person name="Abegunde T."/>
            <person name="Marfleet T."/>
            <person name="Haakensen M."/>
            <person name="Morrow K."/>
            <person name="Jayaprakash T."/>
            <person name="Schroeder K."/>
            <person name="Trost B."/>
            <person name="Byrns S."/>
            <person name="Bergsveinson J."/>
            <person name="Kusalik A."/>
            <person name="Ziola B."/>
        </authorList>
    </citation>
    <scope>NUCLEOTIDE SEQUENCE [LARGE SCALE GENOMIC DNA]</scope>
    <source>
        <strain evidence="1 2">ATCC BAA-344</strain>
    </source>
</reference>
<dbReference type="STRING" id="701521.PECL_362"/>
<dbReference type="Proteomes" id="UP000005444">
    <property type="component" value="Chromosome"/>
</dbReference>
<keyword evidence="2" id="KW-1185">Reference proteome</keyword>
<protein>
    <recommendedName>
        <fullName evidence="3">Bacteriocin immunity protein</fullName>
    </recommendedName>
</protein>
<sequence>MKKSLLTSANERKQLNIIIEKLEAAILSLDDTTHADLINELEKDYYELKSGGSRFELGMLQKELIIDQLNSHFSLPEEFNDLINMLNNYKQEDTSYKKYGLSGIIGSLLGMGR</sequence>
<gene>
    <name evidence="1" type="ordered locus">PECL_362</name>
</gene>
<dbReference type="KEGG" id="pce:PECL_362"/>
<name>G8PB42_PEDCP</name>